<organism evidence="3 4">
    <name type="scientific">Orbilia ellipsospora</name>
    <dbReference type="NCBI Taxonomy" id="2528407"/>
    <lineage>
        <taxon>Eukaryota</taxon>
        <taxon>Fungi</taxon>
        <taxon>Dikarya</taxon>
        <taxon>Ascomycota</taxon>
        <taxon>Pezizomycotina</taxon>
        <taxon>Orbiliomycetes</taxon>
        <taxon>Orbiliales</taxon>
        <taxon>Orbiliaceae</taxon>
        <taxon>Orbilia</taxon>
    </lineage>
</organism>
<evidence type="ECO:0000313" key="4">
    <source>
        <dbReference type="Proteomes" id="UP001365542"/>
    </source>
</evidence>
<dbReference type="Proteomes" id="UP001365542">
    <property type="component" value="Unassembled WGS sequence"/>
</dbReference>
<dbReference type="AlphaFoldDB" id="A0AAV9XTA2"/>
<proteinExistence type="predicted"/>
<sequence>MVRITFNRDLRPTIPTESLTPQEWLNFGSAIDEEKPTPEHLRFEGKWNLTLLQKVAAKRWNEQGKEGSISTPGPIDISEIDSVDIVKVKLEEPAASSTGHLDVLPEGRGRKRKVVDYSIFNLGLDLGDDEAEAEKGGMQRRRRTYGGALPDEMDENETATPKWRRKKTTLLFDGVSQNGSDSLPKPPGSGKKRGRPKKIQGEHPRSDGIIMTDMLSSPINLIGSQHTKRQDMVNAMNKLHALDWSARITSQQNDLETKQKPNQINARQNLVKKRVSMKARFSSVEETPTNTPSLPLLGLFKTRSSPEPAISFRSQSHSDNVSTVRQLPAQLSGEAEFSSRPSSGSEYKSPPCADAEKTYPARMLSLPNLPRHIAATIPSRPEYFSRQEHISPLIGGNTRSLICKISKPKATAPIQTRGYLAIQPAWNPHAPREAGQNGSIMQLGATGVDPIATVQSNFPIFVGRGRNQWEYCGQYILAEAARLSTLERMLHLQGKLLEHWGNEMVDKEFEWVKELVLKRTELTERNWDEMNHSKKRELVIEKLQNGELPMHWIHLQCVGYDRVLYDALVEEKAKGRDS</sequence>
<evidence type="ECO:0000313" key="3">
    <source>
        <dbReference type="EMBL" id="KAK6544782.1"/>
    </source>
</evidence>
<feature type="domain" description="DUF6697" evidence="2">
    <location>
        <begin position="384"/>
        <end position="571"/>
    </location>
</feature>
<dbReference type="Pfam" id="PF20411">
    <property type="entry name" value="DUF6697"/>
    <property type="match status" value="1"/>
</dbReference>
<evidence type="ECO:0000259" key="2">
    <source>
        <dbReference type="Pfam" id="PF20411"/>
    </source>
</evidence>
<keyword evidence="4" id="KW-1185">Reference proteome</keyword>
<evidence type="ECO:0000256" key="1">
    <source>
        <dbReference type="SAM" id="MobiDB-lite"/>
    </source>
</evidence>
<reference evidence="3 4" key="1">
    <citation type="submission" date="2019-10" db="EMBL/GenBank/DDBJ databases">
        <authorList>
            <person name="Palmer J.M."/>
        </authorList>
    </citation>
    <scope>NUCLEOTIDE SEQUENCE [LARGE SCALE GENOMIC DNA]</scope>
    <source>
        <strain evidence="3 4">TWF694</strain>
    </source>
</reference>
<dbReference type="EMBL" id="JAVHJO010000001">
    <property type="protein sequence ID" value="KAK6544782.1"/>
    <property type="molecule type" value="Genomic_DNA"/>
</dbReference>
<comment type="caution">
    <text evidence="3">The sequence shown here is derived from an EMBL/GenBank/DDBJ whole genome shotgun (WGS) entry which is preliminary data.</text>
</comment>
<dbReference type="InterPro" id="IPR046520">
    <property type="entry name" value="DUF6697"/>
</dbReference>
<gene>
    <name evidence="3" type="ORF">TWF694_001465</name>
</gene>
<protein>
    <recommendedName>
        <fullName evidence="2">DUF6697 domain-containing protein</fullName>
    </recommendedName>
</protein>
<feature type="region of interest" description="Disordered" evidence="1">
    <location>
        <begin position="131"/>
        <end position="209"/>
    </location>
</feature>
<accession>A0AAV9XTA2</accession>
<name>A0AAV9XTA2_9PEZI</name>
<feature type="region of interest" description="Disordered" evidence="1">
    <location>
        <begin position="330"/>
        <end position="354"/>
    </location>
</feature>